<evidence type="ECO:0000313" key="2">
    <source>
        <dbReference type="Proteomes" id="UP001610334"/>
    </source>
</evidence>
<dbReference type="InterPro" id="IPR016169">
    <property type="entry name" value="FAD-bd_PCMH_sub2"/>
</dbReference>
<protein>
    <submittedName>
        <fullName evidence="1">Uncharacterized protein</fullName>
    </submittedName>
</protein>
<organism evidence="1 2">
    <name type="scientific">Aspergillus granulosus</name>
    <dbReference type="NCBI Taxonomy" id="176169"/>
    <lineage>
        <taxon>Eukaryota</taxon>
        <taxon>Fungi</taxon>
        <taxon>Dikarya</taxon>
        <taxon>Ascomycota</taxon>
        <taxon>Pezizomycotina</taxon>
        <taxon>Eurotiomycetes</taxon>
        <taxon>Eurotiomycetidae</taxon>
        <taxon>Eurotiales</taxon>
        <taxon>Aspergillaceae</taxon>
        <taxon>Aspergillus</taxon>
        <taxon>Aspergillus subgen. Nidulantes</taxon>
    </lineage>
</organism>
<dbReference type="InterPro" id="IPR036318">
    <property type="entry name" value="FAD-bd_PCMH-like_sf"/>
</dbReference>
<reference evidence="1 2" key="1">
    <citation type="submission" date="2024-07" db="EMBL/GenBank/DDBJ databases">
        <title>Section-level genome sequencing and comparative genomics of Aspergillus sections Usti and Cavernicolus.</title>
        <authorList>
            <consortium name="Lawrence Berkeley National Laboratory"/>
            <person name="Nybo J.L."/>
            <person name="Vesth T.C."/>
            <person name="Theobald S."/>
            <person name="Frisvad J.C."/>
            <person name="Larsen T.O."/>
            <person name="Kjaerboelling I."/>
            <person name="Rothschild-Mancinelli K."/>
            <person name="Lyhne E.K."/>
            <person name="Kogle M.E."/>
            <person name="Barry K."/>
            <person name="Clum A."/>
            <person name="Na H."/>
            <person name="Ledsgaard L."/>
            <person name="Lin J."/>
            <person name="Lipzen A."/>
            <person name="Kuo A."/>
            <person name="Riley R."/>
            <person name="Mondo S."/>
            <person name="Labutti K."/>
            <person name="Haridas S."/>
            <person name="Pangalinan J."/>
            <person name="Salamov A.A."/>
            <person name="Simmons B.A."/>
            <person name="Magnuson J.K."/>
            <person name="Chen J."/>
            <person name="Drula E."/>
            <person name="Henrissat B."/>
            <person name="Wiebenga A."/>
            <person name="Lubbers R.J."/>
            <person name="Gomes A.C."/>
            <person name="Makela M.R."/>
            <person name="Stajich J."/>
            <person name="Grigoriev I.V."/>
            <person name="Mortensen U.H."/>
            <person name="De Vries R.P."/>
            <person name="Baker S.E."/>
            <person name="Andersen M.R."/>
        </authorList>
    </citation>
    <scope>NUCLEOTIDE SEQUENCE [LARGE SCALE GENOMIC DNA]</scope>
    <source>
        <strain evidence="1 2">CBS 588.65</strain>
    </source>
</reference>
<dbReference type="Proteomes" id="UP001610334">
    <property type="component" value="Unassembled WGS sequence"/>
</dbReference>
<accession>A0ABR4HDJ5</accession>
<sequence>MAELSIAKDYLAALGLLLRPDEIITPDSPDYLLSIQTWACQKQLSPRLLVRPASVESLSKVIAYLYSTNLDFAIYGHGFMSASAKDVLVNVSAFDDFHPDNIRSW</sequence>
<comment type="caution">
    <text evidence="1">The sequence shown here is derived from an EMBL/GenBank/DDBJ whole genome shotgun (WGS) entry which is preliminary data.</text>
</comment>
<dbReference type="Gene3D" id="3.30.465.10">
    <property type="match status" value="1"/>
</dbReference>
<evidence type="ECO:0000313" key="1">
    <source>
        <dbReference type="EMBL" id="KAL2813556.1"/>
    </source>
</evidence>
<dbReference type="SUPFAM" id="SSF56176">
    <property type="entry name" value="FAD-binding/transporter-associated domain-like"/>
    <property type="match status" value="1"/>
</dbReference>
<dbReference type="EMBL" id="JBFXLT010000039">
    <property type="protein sequence ID" value="KAL2813556.1"/>
    <property type="molecule type" value="Genomic_DNA"/>
</dbReference>
<name>A0ABR4HDJ5_9EURO</name>
<gene>
    <name evidence="1" type="ORF">BJX63DRAFT_215851</name>
</gene>
<proteinExistence type="predicted"/>
<keyword evidence="2" id="KW-1185">Reference proteome</keyword>